<dbReference type="InterPro" id="IPR043128">
    <property type="entry name" value="Rev_trsase/Diguanyl_cyclase"/>
</dbReference>
<dbReference type="Pfam" id="PF13185">
    <property type="entry name" value="GAF_2"/>
    <property type="match status" value="1"/>
</dbReference>
<protein>
    <recommendedName>
        <fullName evidence="5">EAL domain-containing protein</fullName>
    </recommendedName>
</protein>
<dbReference type="InterPro" id="IPR029787">
    <property type="entry name" value="Nucleotide_cyclase"/>
</dbReference>
<proteinExistence type="predicted"/>
<evidence type="ECO:0000259" key="3">
    <source>
        <dbReference type="PROSITE" id="PS50887"/>
    </source>
</evidence>
<dbReference type="FunFam" id="3.30.70.270:FF:000001">
    <property type="entry name" value="Diguanylate cyclase domain protein"/>
    <property type="match status" value="1"/>
</dbReference>
<dbReference type="AlphaFoldDB" id="A0A455W498"/>
<feature type="domain" description="GGDEF" evidence="3">
    <location>
        <begin position="387"/>
        <end position="516"/>
    </location>
</feature>
<dbReference type="PROSITE" id="PS50887">
    <property type="entry name" value="GGDEF"/>
    <property type="match status" value="1"/>
</dbReference>
<dbReference type="SMART" id="SM00052">
    <property type="entry name" value="EAL"/>
    <property type="match status" value="1"/>
</dbReference>
<dbReference type="Pfam" id="PF00990">
    <property type="entry name" value="GGDEF"/>
    <property type="match status" value="1"/>
</dbReference>
<dbReference type="InterPro" id="IPR050706">
    <property type="entry name" value="Cyclic-di-GMP_PDE-like"/>
</dbReference>
<dbReference type="InterPro" id="IPR000160">
    <property type="entry name" value="GGDEF_dom"/>
</dbReference>
<dbReference type="PANTHER" id="PTHR33121:SF71">
    <property type="entry name" value="OXYGEN SENSOR PROTEIN DOSP"/>
    <property type="match status" value="1"/>
</dbReference>
<dbReference type="PANTHER" id="PTHR33121">
    <property type="entry name" value="CYCLIC DI-GMP PHOSPHODIESTERASE PDEF"/>
    <property type="match status" value="1"/>
</dbReference>
<comment type="cofactor">
    <cofactor evidence="1">
        <name>Mg(2+)</name>
        <dbReference type="ChEBI" id="CHEBI:18420"/>
    </cofactor>
</comment>
<dbReference type="Gene3D" id="3.30.450.40">
    <property type="match status" value="2"/>
</dbReference>
<evidence type="ECO:0008006" key="5">
    <source>
        <dbReference type="Google" id="ProtNLM"/>
    </source>
</evidence>
<dbReference type="InterPro" id="IPR001633">
    <property type="entry name" value="EAL_dom"/>
</dbReference>
<dbReference type="NCBIfam" id="TIGR00254">
    <property type="entry name" value="GGDEF"/>
    <property type="match status" value="1"/>
</dbReference>
<name>A0A455W498_MARNT</name>
<evidence type="ECO:0000259" key="2">
    <source>
        <dbReference type="PROSITE" id="PS50883"/>
    </source>
</evidence>
<dbReference type="CDD" id="cd01948">
    <property type="entry name" value="EAL"/>
    <property type="match status" value="1"/>
</dbReference>
<dbReference type="SUPFAM" id="SSF141868">
    <property type="entry name" value="EAL domain-like"/>
    <property type="match status" value="1"/>
</dbReference>
<dbReference type="Gene3D" id="3.30.70.270">
    <property type="match status" value="1"/>
</dbReference>
<feature type="domain" description="EAL" evidence="2">
    <location>
        <begin position="525"/>
        <end position="779"/>
    </location>
</feature>
<organism evidence="4">
    <name type="scientific">Marinobacter nauticus</name>
    <name type="common">Marinobacter hydrocarbonoclasticus</name>
    <name type="synonym">Marinobacter aquaeolei</name>
    <dbReference type="NCBI Taxonomy" id="2743"/>
    <lineage>
        <taxon>Bacteria</taxon>
        <taxon>Pseudomonadati</taxon>
        <taxon>Pseudomonadota</taxon>
        <taxon>Gammaproteobacteria</taxon>
        <taxon>Pseudomonadales</taxon>
        <taxon>Marinobacteraceae</taxon>
        <taxon>Marinobacter</taxon>
    </lineage>
</organism>
<dbReference type="SMART" id="SM00267">
    <property type="entry name" value="GGDEF"/>
    <property type="match status" value="1"/>
</dbReference>
<dbReference type="EMBL" id="AP019537">
    <property type="protein sequence ID" value="BBJ04074.1"/>
    <property type="molecule type" value="Genomic_DNA"/>
</dbReference>
<dbReference type="SUPFAM" id="SSF55781">
    <property type="entry name" value="GAF domain-like"/>
    <property type="match status" value="2"/>
</dbReference>
<evidence type="ECO:0000313" key="4">
    <source>
        <dbReference type="EMBL" id="BBJ04074.1"/>
    </source>
</evidence>
<dbReference type="Gene3D" id="3.20.20.450">
    <property type="entry name" value="EAL domain"/>
    <property type="match status" value="1"/>
</dbReference>
<dbReference type="InterPro" id="IPR029016">
    <property type="entry name" value="GAF-like_dom_sf"/>
</dbReference>
<reference evidence="4" key="1">
    <citation type="submission" date="2019-03" db="EMBL/GenBank/DDBJ databases">
        <title>Whole genome analysis of nitrate-reducing bacteria Marinobacter hydrocarbonoclasticus YB03.</title>
        <authorList>
            <person name="Azam A.H."/>
            <person name="Yuk S.R."/>
            <person name="Kamarisima K."/>
            <person name="Miyanaga K."/>
            <person name="Tanji Y."/>
        </authorList>
    </citation>
    <scope>NUCLEOTIDE SEQUENCE</scope>
    <source>
        <strain evidence="4">YB03</strain>
    </source>
</reference>
<dbReference type="InterPro" id="IPR035919">
    <property type="entry name" value="EAL_sf"/>
</dbReference>
<dbReference type="Pfam" id="PF00563">
    <property type="entry name" value="EAL"/>
    <property type="match status" value="1"/>
</dbReference>
<dbReference type="GO" id="GO:0071111">
    <property type="term" value="F:cyclic-guanylate-specific phosphodiesterase activity"/>
    <property type="evidence" value="ECO:0007669"/>
    <property type="project" value="InterPro"/>
</dbReference>
<dbReference type="CDD" id="cd01949">
    <property type="entry name" value="GGDEF"/>
    <property type="match status" value="1"/>
</dbReference>
<sequence>MSLDPMEKRRLTALEKLGILDTPPEERFDRLVRIARQFYGVKTALFTVLDDKRQWFKSKDGIEARETPRSVAFCDYAIRQDKAFIVEDATQDPRFKSNPLVTGDPHIRFYAGIPVREPSGFKLGSLCIIDDKPRQIQEVDLDVLRTLASLIEDELECAYLSGGDAGDVAVSHLSRAIQRAQNVFLTNDNERAAFELMLADLLALTGSQFGFIGEVLYHDDGTPYLKVGAITNIAWSPETQALFQQVERRGMLFERLDNLLGAGLVSGGVVLANNYANDSRRGGLPPGHPPITSYIGLPVYSGGNLIGLVGLANRVGGYKESLADDLAPLLQTVGTLIERKRLYQEKREHQLSLEQAANFDALTGLPNRRRLTELFEQELFEAKQRKGTVAVCFIDLDGFKEINDEHGHSVGDAVLKSIAERLKNTVRGHDLIARLGGDEFVAILRDVDDERVYSRILEAIRQPISYRHFVLHLSGSMGVTVYPDDDADTDLLLRHADQAMYAAKESGKNAYKIFDLQSHFTRKERVRVLEQIGQAISRAELELYYQPKIDYKRQTIEGFEALIRWNHPDDGLLAPGHFLEHIEYTEYARTVGNLVINEAVDKLLLFNSQGLAYSLSVNLSPSHFLGKTFPEDLAQAVERLPRGLRHRLILELLETTVMDDASLVIDTLRQCRDLGVELSLDDFGTGYSSLDYFRKLPAHEIKIDRSFVNDMLDDPESDMVVTAILGLARSFGRRVVAEGIENAEHHARLIELGCDLGQGFYYARPMPYQQAYDWAANFRWQTVAVTAVGS</sequence>
<evidence type="ECO:0000256" key="1">
    <source>
        <dbReference type="ARBA" id="ARBA00001946"/>
    </source>
</evidence>
<dbReference type="InterPro" id="IPR003018">
    <property type="entry name" value="GAF"/>
</dbReference>
<dbReference type="Pfam" id="PF01590">
    <property type="entry name" value="GAF"/>
    <property type="match status" value="1"/>
</dbReference>
<gene>
    <name evidence="4" type="ORF">YBY_19230</name>
</gene>
<dbReference type="PROSITE" id="PS50883">
    <property type="entry name" value="EAL"/>
    <property type="match status" value="1"/>
</dbReference>
<dbReference type="SUPFAM" id="SSF55073">
    <property type="entry name" value="Nucleotide cyclase"/>
    <property type="match status" value="1"/>
</dbReference>
<dbReference type="SMART" id="SM00065">
    <property type="entry name" value="GAF"/>
    <property type="match status" value="2"/>
</dbReference>
<accession>A0A455W498</accession>